<dbReference type="Proteomes" id="UP000183760">
    <property type="component" value="Unassembled WGS sequence"/>
</dbReference>
<gene>
    <name evidence="2" type="ORF">MFU01_72790</name>
    <name evidence="3" type="ORF">SAMN05443572_107399</name>
</gene>
<dbReference type="Proteomes" id="UP000321514">
    <property type="component" value="Unassembled WGS sequence"/>
</dbReference>
<evidence type="ECO:0000256" key="1">
    <source>
        <dbReference type="SAM" id="SignalP"/>
    </source>
</evidence>
<evidence type="ECO:0000313" key="5">
    <source>
        <dbReference type="Proteomes" id="UP000321514"/>
    </source>
</evidence>
<dbReference type="RefSeq" id="WP_074957056.1">
    <property type="nucleotide sequence ID" value="NZ_BJXR01000059.1"/>
</dbReference>
<evidence type="ECO:0000313" key="2">
    <source>
        <dbReference type="EMBL" id="GEN12242.1"/>
    </source>
</evidence>
<proteinExistence type="predicted"/>
<accession>A0A511TFR8</accession>
<feature type="signal peptide" evidence="1">
    <location>
        <begin position="1"/>
        <end position="30"/>
    </location>
</feature>
<organism evidence="2 5">
    <name type="scientific">Myxococcus fulvus</name>
    <dbReference type="NCBI Taxonomy" id="33"/>
    <lineage>
        <taxon>Bacteria</taxon>
        <taxon>Pseudomonadati</taxon>
        <taxon>Myxococcota</taxon>
        <taxon>Myxococcia</taxon>
        <taxon>Myxococcales</taxon>
        <taxon>Cystobacterineae</taxon>
        <taxon>Myxococcaceae</taxon>
        <taxon>Myxococcus</taxon>
    </lineage>
</organism>
<protein>
    <recommendedName>
        <fullName evidence="6">Lipoprotein</fullName>
    </recommendedName>
</protein>
<evidence type="ECO:0008006" key="6">
    <source>
        <dbReference type="Google" id="ProtNLM"/>
    </source>
</evidence>
<dbReference type="STRING" id="1334629.MFUL124B02_21405"/>
<comment type="caution">
    <text evidence="2">The sequence shown here is derived from an EMBL/GenBank/DDBJ whole genome shotgun (WGS) entry which is preliminary data.</text>
</comment>
<feature type="chain" id="PRO_5022669880" description="Lipoprotein" evidence="1">
    <location>
        <begin position="31"/>
        <end position="82"/>
    </location>
</feature>
<name>A0A511TFR8_MYXFU</name>
<dbReference type="AlphaFoldDB" id="A0A511TFR8"/>
<dbReference type="EMBL" id="FOIB01000007">
    <property type="protein sequence ID" value="SEU27174.1"/>
    <property type="molecule type" value="Genomic_DNA"/>
</dbReference>
<reference evidence="2 5" key="2">
    <citation type="submission" date="2019-07" db="EMBL/GenBank/DDBJ databases">
        <title>Whole genome shotgun sequence of Myxococcus fulvus NBRC 100333.</title>
        <authorList>
            <person name="Hosoyama A."/>
            <person name="Uohara A."/>
            <person name="Ohji S."/>
            <person name="Ichikawa N."/>
        </authorList>
    </citation>
    <scope>NUCLEOTIDE SEQUENCE [LARGE SCALE GENOMIC DNA]</scope>
    <source>
        <strain evidence="2 5">NBRC 100333</strain>
    </source>
</reference>
<reference evidence="3 4" key="1">
    <citation type="submission" date="2016-10" db="EMBL/GenBank/DDBJ databases">
        <authorList>
            <person name="Varghese N."/>
            <person name="Submissions S."/>
        </authorList>
    </citation>
    <scope>NUCLEOTIDE SEQUENCE [LARGE SCALE GENOMIC DNA]</scope>
    <source>
        <strain evidence="3 4">DSM 16525</strain>
    </source>
</reference>
<keyword evidence="1" id="KW-0732">Signal</keyword>
<evidence type="ECO:0000313" key="3">
    <source>
        <dbReference type="EMBL" id="SEU27174.1"/>
    </source>
</evidence>
<sequence length="82" mass="9008">MKKLPLGALLLAIPGMLFLGQMTYATRAQAQEFQERQSCTFHYYADATYTTHVLSLTCGCGETSCSETEDVTPYVIAECNAC</sequence>
<keyword evidence="4" id="KW-1185">Reference proteome</keyword>
<dbReference type="EMBL" id="BJXR01000059">
    <property type="protein sequence ID" value="GEN12242.1"/>
    <property type="molecule type" value="Genomic_DNA"/>
</dbReference>
<evidence type="ECO:0000313" key="4">
    <source>
        <dbReference type="Proteomes" id="UP000183760"/>
    </source>
</evidence>